<reference evidence="1" key="1">
    <citation type="submission" date="2022-04" db="EMBL/GenBank/DDBJ databases">
        <authorList>
            <person name="Xu L."/>
            <person name="Lv Z."/>
        </authorList>
    </citation>
    <scope>NUCLEOTIDE SEQUENCE</scope>
    <source>
        <strain evidence="1">LV_2022a</strain>
    </source>
</reference>
<protein>
    <submittedName>
        <fullName evidence="1">Uncharacterized protein</fullName>
    </submittedName>
</protein>
<dbReference type="AlphaFoldDB" id="A0AAE1Z7X0"/>
<reference evidence="1" key="2">
    <citation type="journal article" date="2023" name="Infect Dis Poverty">
        <title>Chromosome-scale genome of the human blood fluke Schistosoma mekongi and its implications for public health.</title>
        <authorList>
            <person name="Zhou M."/>
            <person name="Xu L."/>
            <person name="Xu D."/>
            <person name="Chen W."/>
            <person name="Khan J."/>
            <person name="Hu Y."/>
            <person name="Huang H."/>
            <person name="Wei H."/>
            <person name="Zhang Y."/>
            <person name="Chusongsang P."/>
            <person name="Tanasarnprasert K."/>
            <person name="Hu X."/>
            <person name="Limpanont Y."/>
            <person name="Lv Z."/>
        </authorList>
    </citation>
    <scope>NUCLEOTIDE SEQUENCE</scope>
    <source>
        <strain evidence="1">LV_2022a</strain>
    </source>
</reference>
<name>A0AAE1Z7X0_SCHME</name>
<proteinExistence type="predicted"/>
<gene>
    <name evidence="1" type="ORF">MN116_000135</name>
</gene>
<organism evidence="1 2">
    <name type="scientific">Schistosoma mekongi</name>
    <name type="common">Parasitic worm</name>
    <dbReference type="NCBI Taxonomy" id="38744"/>
    <lineage>
        <taxon>Eukaryota</taxon>
        <taxon>Metazoa</taxon>
        <taxon>Spiralia</taxon>
        <taxon>Lophotrochozoa</taxon>
        <taxon>Platyhelminthes</taxon>
        <taxon>Trematoda</taxon>
        <taxon>Digenea</taxon>
        <taxon>Strigeidida</taxon>
        <taxon>Schistosomatoidea</taxon>
        <taxon>Schistosomatidae</taxon>
        <taxon>Schistosoma</taxon>
    </lineage>
</organism>
<sequence length="207" mass="23937">MDRMLSRTSLSKSRNHDNDFTSLALTYRIQNNLNKLKSQLDLHLDDNSELHNEEISDLSSSESKPFVLKFIEHENKKHRNQDLEKIDNTTTNTMQELNKSPVQKKRKLLPDLQQTEYSLAIVPKTGTVSKIPIEDQKNGKFHKKSIMNSSKNHSVNNEDIFTTIRIQFDNEHINDQLKIISYISNEQMKTEAKYSGSNFNGLTVSEN</sequence>
<accession>A0AAE1Z7X0</accession>
<evidence type="ECO:0000313" key="1">
    <source>
        <dbReference type="EMBL" id="KAK4468993.1"/>
    </source>
</evidence>
<dbReference type="Proteomes" id="UP001292079">
    <property type="component" value="Unassembled WGS sequence"/>
</dbReference>
<comment type="caution">
    <text evidence="1">The sequence shown here is derived from an EMBL/GenBank/DDBJ whole genome shotgun (WGS) entry which is preliminary data.</text>
</comment>
<keyword evidence="2" id="KW-1185">Reference proteome</keyword>
<evidence type="ECO:0000313" key="2">
    <source>
        <dbReference type="Proteomes" id="UP001292079"/>
    </source>
</evidence>
<dbReference type="EMBL" id="JALJAT010000005">
    <property type="protein sequence ID" value="KAK4468993.1"/>
    <property type="molecule type" value="Genomic_DNA"/>
</dbReference>